<keyword evidence="4" id="KW-0967">Endosome</keyword>
<evidence type="ECO:0000256" key="3">
    <source>
        <dbReference type="ARBA" id="ARBA00022448"/>
    </source>
</evidence>
<sequence length="942" mass="109972">MYKNGTLMIGSSKPIKFSMITDHPLAINYSIDELDSKRNSKIKLNGNQSQESEKLQTIHSRENDSLVTTNWDGLDPLSAEIPSDALTIDLDEKETLSFFETKKNQCYIDNDFENWSWYRLKILRKFNTDEKLSIRSSFVFQNPTMNETSIQPKINRYNRVEQTDESEDPIINEMLGLSQSEYIKQIDDMSNALKNAWNSDQRVKSLKIAIQCAKQLSSVNVLQFYPSKFVLIADILDHFGQLVYERIKQKEKNENDADETCRNWFYKISSIRELLPRFYIECSVLKIYDFLLKSDNHPNNFEPIILRLTRMIRGIGDPLVAIYCRVYLCRITIQIAPECKKIFLQNFHEIFDGLNQMTSSFIQELLLHQKLSYPSYYKLFIPALNWILNCLFYKNAIYEDILLYFVSRSSKLCDRSTSAFILSSMINRFSSRFIAQNLIKIFNLIQDLYIDSEDHTKSYPRYILIKNIGQSLLKEEDFFQKYLIDKDEVFAKFSAITKLLRSKSEYITCIEIWSEIYAKFNDVNSINNFLGDIIENLSCDYENFGSQLLNILTKIIIHGRKSSDHDAFYSMNNLMPFLDLFQQSFDLVILNTMNYLCKSIHDSINSMTLEDEIRQISTLINDYIRIVSSGQDFESRLSFYIESRANFTNLDKVTSFIVNQVDLLGMDTHKLVNGHHTKKTISFVNACIAFSYITIPSIYDIVTRLQLYLSSSYVALVNGCLPQTDAFLKLSIKQLRHLPRTYENSDGKIVSNEEFLFAYTSQLLSFLVVVPDNPEHGVLYLFKGLYNALKEFEFETNSNFKILIWMNLSKYLLTCGQESYPYHIIRVDSNDSLYAQDEELIKDLSIYFDIIFNEMLDMFKKSHHQFNLKQQCNFAVESILLIFKSNKIHEMSHVVNQLWNWCCKIMKKQNFSSLSTTMIGISQRLEKVLTINHQPSESDSMS</sequence>
<dbReference type="PANTHER" id="PTHR13673">
    <property type="entry name" value="ESOPHAGEAL CANCER ASSOCIATED PROTEIN"/>
    <property type="match status" value="1"/>
</dbReference>
<evidence type="ECO:0000256" key="4">
    <source>
        <dbReference type="ARBA" id="ARBA00022753"/>
    </source>
</evidence>
<reference evidence="6" key="2">
    <citation type="submission" date="2020-01" db="EMBL/GenBank/DDBJ databases">
        <authorList>
            <person name="Korhonen P.K.K."/>
            <person name="Guangxu M.G."/>
            <person name="Wang T.W."/>
            <person name="Stroehlein A.J.S."/>
            <person name="Young N.D."/>
            <person name="Ang C.-S.A."/>
            <person name="Fernando D.W.F."/>
            <person name="Lu H.L."/>
            <person name="Taylor S.T."/>
            <person name="Ehtesham M.E.M."/>
            <person name="Najaraj S.H.N."/>
            <person name="Harsha G.H.G."/>
            <person name="Madugundu A.M."/>
            <person name="Renuse S.R."/>
            <person name="Holt D.H."/>
            <person name="Pandey A.P."/>
            <person name="Papenfuss A.P."/>
            <person name="Gasser R.B.G."/>
            <person name="Fischer K.F."/>
        </authorList>
    </citation>
    <scope>NUCLEOTIDE SEQUENCE</scope>
    <source>
        <strain evidence="6">SSS_KF_BRIS2020</strain>
    </source>
</reference>
<dbReference type="InterPro" id="IPR029705">
    <property type="entry name" value="VPS35L"/>
</dbReference>
<dbReference type="GO" id="GO:0005768">
    <property type="term" value="C:endosome"/>
    <property type="evidence" value="ECO:0007669"/>
    <property type="project" value="UniProtKB-SubCell"/>
</dbReference>
<comment type="similarity">
    <text evidence="2">Belongs to the VPS35L family.</text>
</comment>
<keyword evidence="5" id="KW-0653">Protein transport</keyword>
<keyword evidence="3" id="KW-0813">Transport</keyword>
<dbReference type="EnsemblMetazoa" id="SSS_7599s_mrna">
    <property type="protein sequence ID" value="KAF7492141.1"/>
    <property type="gene ID" value="SSS_7599"/>
</dbReference>
<dbReference type="GO" id="GO:0032456">
    <property type="term" value="P:endocytic recycling"/>
    <property type="evidence" value="ECO:0007669"/>
    <property type="project" value="InterPro"/>
</dbReference>
<evidence type="ECO:0000256" key="5">
    <source>
        <dbReference type="ARBA" id="ARBA00022927"/>
    </source>
</evidence>
<dbReference type="AlphaFoldDB" id="A0A834RAZ0"/>
<evidence type="ECO:0000313" key="7">
    <source>
        <dbReference type="EnsemblMetazoa" id="KAF7492141.1"/>
    </source>
</evidence>
<dbReference type="OrthoDB" id="1734063at2759"/>
<reference evidence="7" key="3">
    <citation type="submission" date="2022-06" db="UniProtKB">
        <authorList>
            <consortium name="EnsemblMetazoa"/>
        </authorList>
    </citation>
    <scope>IDENTIFICATION</scope>
</reference>
<dbReference type="PANTHER" id="PTHR13673:SF0">
    <property type="entry name" value="VPS35 ENDOSOMAL PROTEIN-SORTING FACTOR-LIKE"/>
    <property type="match status" value="1"/>
</dbReference>
<reference evidence="8" key="1">
    <citation type="journal article" date="2020" name="PLoS Negl. Trop. Dis.">
        <title>High-quality nuclear genome for Sarcoptes scabiei-A critical resource for a neglected parasite.</title>
        <authorList>
            <person name="Korhonen P.K."/>
            <person name="Gasser R.B."/>
            <person name="Ma G."/>
            <person name="Wang T."/>
            <person name="Stroehlein A.J."/>
            <person name="Young N.D."/>
            <person name="Ang C.S."/>
            <person name="Fernando D.D."/>
            <person name="Lu H.C."/>
            <person name="Taylor S."/>
            <person name="Reynolds S.L."/>
            <person name="Mofiz E."/>
            <person name="Najaraj S.H."/>
            <person name="Gowda H."/>
            <person name="Madugundu A."/>
            <person name="Renuse S."/>
            <person name="Holt D."/>
            <person name="Pandey A."/>
            <person name="Papenfuss A.T."/>
            <person name="Fischer K."/>
        </authorList>
    </citation>
    <scope>NUCLEOTIDE SEQUENCE [LARGE SCALE GENOMIC DNA]</scope>
</reference>
<dbReference type="EMBL" id="WVUK01000056">
    <property type="protein sequence ID" value="KAF7492141.1"/>
    <property type="molecule type" value="Genomic_DNA"/>
</dbReference>
<keyword evidence="8" id="KW-1185">Reference proteome</keyword>
<evidence type="ECO:0000313" key="8">
    <source>
        <dbReference type="Proteomes" id="UP000070412"/>
    </source>
</evidence>
<name>A0A834RAZ0_SARSC</name>
<organism evidence="6">
    <name type="scientific">Sarcoptes scabiei</name>
    <name type="common">Itch mite</name>
    <name type="synonym">Acarus scabiei</name>
    <dbReference type="NCBI Taxonomy" id="52283"/>
    <lineage>
        <taxon>Eukaryota</taxon>
        <taxon>Metazoa</taxon>
        <taxon>Ecdysozoa</taxon>
        <taxon>Arthropoda</taxon>
        <taxon>Chelicerata</taxon>
        <taxon>Arachnida</taxon>
        <taxon>Acari</taxon>
        <taxon>Acariformes</taxon>
        <taxon>Sarcoptiformes</taxon>
        <taxon>Astigmata</taxon>
        <taxon>Psoroptidia</taxon>
        <taxon>Sarcoptoidea</taxon>
        <taxon>Sarcoptidae</taxon>
        <taxon>Sarcoptinae</taxon>
        <taxon>Sarcoptes</taxon>
    </lineage>
</organism>
<evidence type="ECO:0000256" key="1">
    <source>
        <dbReference type="ARBA" id="ARBA00004177"/>
    </source>
</evidence>
<evidence type="ECO:0000256" key="2">
    <source>
        <dbReference type="ARBA" id="ARBA00010704"/>
    </source>
</evidence>
<evidence type="ECO:0000313" key="6">
    <source>
        <dbReference type="EMBL" id="KAF7492141.1"/>
    </source>
</evidence>
<dbReference type="Proteomes" id="UP000070412">
    <property type="component" value="Unassembled WGS sequence"/>
</dbReference>
<accession>A0A834RAZ0</accession>
<protein>
    <submittedName>
        <fullName evidence="6">UPF0505 protein C16orf62 -like protein</fullName>
    </submittedName>
</protein>
<gene>
    <name evidence="6" type="ORF">SSS_7599</name>
</gene>
<comment type="subcellular location">
    <subcellularLocation>
        <location evidence="1">Endosome</location>
    </subcellularLocation>
</comment>
<proteinExistence type="inferred from homology"/>
<dbReference type="GO" id="GO:0015031">
    <property type="term" value="P:protein transport"/>
    <property type="evidence" value="ECO:0007669"/>
    <property type="project" value="UniProtKB-KW"/>
</dbReference>